<dbReference type="Pfam" id="PF03358">
    <property type="entry name" value="FMN_red"/>
    <property type="match status" value="1"/>
</dbReference>
<dbReference type="InterPro" id="IPR029039">
    <property type="entry name" value="Flavoprotein-like_sf"/>
</dbReference>
<dbReference type="PANTHER" id="PTHR30546:SF23">
    <property type="entry name" value="FLAVOPROTEIN-LIKE PROTEIN YCP4-RELATED"/>
    <property type="match status" value="1"/>
</dbReference>
<accession>A0A1I4FM90</accession>
<evidence type="ECO:0000256" key="1">
    <source>
        <dbReference type="ARBA" id="ARBA00022630"/>
    </source>
</evidence>
<dbReference type="Gene3D" id="3.40.50.360">
    <property type="match status" value="1"/>
</dbReference>
<organism evidence="4 5">
    <name type="scientific">Pseudovibrio ascidiaceicola</name>
    <dbReference type="NCBI Taxonomy" id="285279"/>
    <lineage>
        <taxon>Bacteria</taxon>
        <taxon>Pseudomonadati</taxon>
        <taxon>Pseudomonadota</taxon>
        <taxon>Alphaproteobacteria</taxon>
        <taxon>Hyphomicrobiales</taxon>
        <taxon>Stappiaceae</taxon>
        <taxon>Pseudovibrio</taxon>
    </lineage>
</organism>
<keyword evidence="2" id="KW-0288">FMN</keyword>
<dbReference type="Proteomes" id="UP000199598">
    <property type="component" value="Unassembled WGS sequence"/>
</dbReference>
<dbReference type="RefSeq" id="WP_063296089.1">
    <property type="nucleotide sequence ID" value="NZ_FOSK01000019.1"/>
</dbReference>
<comment type="caution">
    <text evidence="4">The sequence shown here is derived from an EMBL/GenBank/DDBJ whole genome shotgun (WGS) entry which is preliminary data.</text>
</comment>
<evidence type="ECO:0000259" key="3">
    <source>
        <dbReference type="PROSITE" id="PS50902"/>
    </source>
</evidence>
<evidence type="ECO:0000256" key="2">
    <source>
        <dbReference type="ARBA" id="ARBA00022643"/>
    </source>
</evidence>
<protein>
    <submittedName>
        <fullName evidence="4">Multimeric flavodoxin WrbA</fullName>
    </submittedName>
</protein>
<keyword evidence="1" id="KW-0285">Flavoprotein</keyword>
<gene>
    <name evidence="4" type="ORF">SAMN04488518_11970</name>
</gene>
<evidence type="ECO:0000313" key="5">
    <source>
        <dbReference type="Proteomes" id="UP000199598"/>
    </source>
</evidence>
<dbReference type="InterPro" id="IPR005025">
    <property type="entry name" value="FMN_Rdtase-like_dom"/>
</dbReference>
<proteinExistence type="predicted"/>
<dbReference type="SUPFAM" id="SSF52218">
    <property type="entry name" value="Flavoproteins"/>
    <property type="match status" value="1"/>
</dbReference>
<sequence>MQDKRVSVAVAYHSGFGHTETLAKSVVNGINSIENADGVLVDVTGLNGDFAILNNADAIIFGSPTYLGSVSGPFKMFMDETSKVWFDRGWQNKLAAGFTVSASQSGDKMTTLVQMSVFAAQQGMIWVGANDMAGNNSSAGSVEDINRLGSYLGMMAQANVDEGPDVAPPNADHRTAESFGKRIAEASLRWGKAPATQPQQLEATA</sequence>
<keyword evidence="5" id="KW-1185">Reference proteome</keyword>
<name>A0A1I4FM90_9HYPH</name>
<dbReference type="PROSITE" id="PS50902">
    <property type="entry name" value="FLAVODOXIN_LIKE"/>
    <property type="match status" value="1"/>
</dbReference>
<feature type="domain" description="Flavodoxin-like" evidence="3">
    <location>
        <begin position="8"/>
        <end position="156"/>
    </location>
</feature>
<dbReference type="EMBL" id="FOSK01000019">
    <property type="protein sequence ID" value="SFL17671.1"/>
    <property type="molecule type" value="Genomic_DNA"/>
</dbReference>
<reference evidence="4 5" key="1">
    <citation type="submission" date="2016-10" db="EMBL/GenBank/DDBJ databases">
        <authorList>
            <person name="Varghese N."/>
            <person name="Submissions S."/>
        </authorList>
    </citation>
    <scope>NUCLEOTIDE SEQUENCE [LARGE SCALE GENOMIC DNA]</scope>
    <source>
        <strain evidence="4 5">DSM 16392</strain>
    </source>
</reference>
<evidence type="ECO:0000313" key="4">
    <source>
        <dbReference type="EMBL" id="SFL17671.1"/>
    </source>
</evidence>
<dbReference type="InterPro" id="IPR008254">
    <property type="entry name" value="Flavodoxin/NO_synth"/>
</dbReference>
<dbReference type="PANTHER" id="PTHR30546">
    <property type="entry name" value="FLAVODOXIN-RELATED PROTEIN WRBA-RELATED"/>
    <property type="match status" value="1"/>
</dbReference>